<dbReference type="Gene3D" id="3.40.50.150">
    <property type="entry name" value="Vaccinia Virus protein VP39"/>
    <property type="match status" value="2"/>
</dbReference>
<dbReference type="EMBL" id="JAATIQ010000045">
    <property type="protein sequence ID" value="KAF4394337.1"/>
    <property type="molecule type" value="Genomic_DNA"/>
</dbReference>
<keyword evidence="1" id="KW-0489">Methyltransferase</keyword>
<dbReference type="GO" id="GO:0046983">
    <property type="term" value="F:protein dimerization activity"/>
    <property type="evidence" value="ECO:0007669"/>
    <property type="project" value="InterPro"/>
</dbReference>
<dbReference type="InterPro" id="IPR012967">
    <property type="entry name" value="COMT_dimerisation"/>
</dbReference>
<dbReference type="GO" id="GO:0008171">
    <property type="term" value="F:O-methyltransferase activity"/>
    <property type="evidence" value="ECO:0007669"/>
    <property type="project" value="InterPro"/>
</dbReference>
<comment type="similarity">
    <text evidence="4">Belongs to the class I-like SAM-binding methyltransferase superfamily. Cation-independent O-methyltransferase family.</text>
</comment>
<dbReference type="Pfam" id="PF17181">
    <property type="entry name" value="EPF"/>
    <property type="match status" value="1"/>
</dbReference>
<feature type="domain" description="ELMO" evidence="5">
    <location>
        <begin position="200"/>
        <end position="356"/>
    </location>
</feature>
<dbReference type="InterPro" id="IPR016461">
    <property type="entry name" value="COMT-like"/>
</dbReference>
<dbReference type="PROSITE" id="PS51335">
    <property type="entry name" value="ELMO"/>
    <property type="match status" value="1"/>
</dbReference>
<dbReference type="SUPFAM" id="SSF46785">
    <property type="entry name" value="Winged helix' DNA-binding domain"/>
    <property type="match status" value="2"/>
</dbReference>
<dbReference type="FunFam" id="3.40.50.150:FF:000294">
    <property type="entry name" value="O-methyltransferase family protein"/>
    <property type="match status" value="1"/>
</dbReference>
<comment type="caution">
    <text evidence="6">The sequence shown here is derived from an EMBL/GenBank/DDBJ whole genome shotgun (WGS) entry which is preliminary data.</text>
</comment>
<evidence type="ECO:0000313" key="6">
    <source>
        <dbReference type="EMBL" id="KAF4394337.1"/>
    </source>
</evidence>
<name>A0A7J6HG98_CANSA</name>
<dbReference type="InterPro" id="IPR036388">
    <property type="entry name" value="WH-like_DNA-bd_sf"/>
</dbReference>
<dbReference type="InterPro" id="IPR006816">
    <property type="entry name" value="ELMO_dom"/>
</dbReference>
<dbReference type="SUPFAM" id="SSF53335">
    <property type="entry name" value="S-adenosyl-L-methionine-dependent methyltransferases"/>
    <property type="match status" value="2"/>
</dbReference>
<reference evidence="6 7" key="1">
    <citation type="journal article" date="2020" name="bioRxiv">
        <title>Sequence and annotation of 42 cannabis genomes reveals extensive copy number variation in cannabinoid synthesis and pathogen resistance genes.</title>
        <authorList>
            <person name="Mckernan K.J."/>
            <person name="Helbert Y."/>
            <person name="Kane L.T."/>
            <person name="Ebling H."/>
            <person name="Zhang L."/>
            <person name="Liu B."/>
            <person name="Eaton Z."/>
            <person name="Mclaughlin S."/>
            <person name="Kingan S."/>
            <person name="Baybayan P."/>
            <person name="Concepcion G."/>
            <person name="Jordan M."/>
            <person name="Riva A."/>
            <person name="Barbazuk W."/>
            <person name="Harkins T."/>
        </authorList>
    </citation>
    <scope>NUCLEOTIDE SEQUENCE [LARGE SCALE GENOMIC DNA]</scope>
    <source>
        <strain evidence="7">cv. Jamaican Lion 4</strain>
        <tissue evidence="6">Leaf</tissue>
    </source>
</reference>
<proteinExistence type="inferred from homology"/>
<evidence type="ECO:0000313" key="7">
    <source>
        <dbReference type="Proteomes" id="UP000583929"/>
    </source>
</evidence>
<dbReference type="InterPro" id="IPR036390">
    <property type="entry name" value="WH_DNA-bd_sf"/>
</dbReference>
<dbReference type="Pfam" id="PF08100">
    <property type="entry name" value="Dimerisation"/>
    <property type="match status" value="2"/>
</dbReference>
<gene>
    <name evidence="6" type="ORF">G4B88_018487</name>
</gene>
<keyword evidence="7" id="KW-1185">Reference proteome</keyword>
<sequence>MSIRNIAGGGEDYKNEEVVVLMKRVIPETEIKVAGSRLPDCSHACGSCSPCRLVMVSFVCASLAEAETCPMAYKCIVKYSQFFIFMSLVPFHPMRLRRRRQCFPSCSSHHRVDEDETYWRQKKGDEELEWSHDSTHVIAQLAQCFTNVMGGPRSWIGGLFSRSGNKREKYLDYRLSPLQEQRLQRLQERLQVPFDETRPDHQEALRTLWLAAFPDITLKGLISEQWKEMGWQGPNPSTDFRYNSFPHMECLTYPASFRRLLLKQDGKRATWEYPFAVAGINVSFMLIQMLDLYSAKPKCIPGINFMKLLGEDEEAFDVLYCLAFEMMDAQWLAMHASYMEFNVIFISISPFPYEHRKLRGSTSHANAIGKRAFFRRCTQSTRLTGLQSVVPVKNKRRASKLWNVKRSRWVQIFTSSKQLSSTMLIWGLIEGNARCCIFLDGEDAVLRGQVEIWKYMLSFADSMALKCAVELQLADIIHSHTSPITLSQIASAIPGATSPDLSCLARIMRLLVRRRIFTQHQKPKSDGEEEEALYGPTHSSRWLLTKTNDHDQLTLAPMILMENDPRLMAPWHCFSRCVKEAHNGQSIWEFGAENPEINKLFNDAMECTAKVVMKAILSHYSDGGFSDIKSMVDVGGGTGGSISEIVRSYPHIKGINFDLPHVIATAPPYSGVSHVGGDMFRSVPTADAIFMKAKESGKVIIVESVLEEESNNNNNNNEVFGDTALVLDLVMVAHTTGGKERTQKHFVDSMALKCAVELRIADIIHSQDCPISLTQIASKIITNSHNSPMISSSPDNNTMLYLNRIMTSLVRKKIFTAQYDHDQNNNQTVLYYGVTSKSRWLLRDAKPSLAPLILMENHPIQMAPWHYFSHIIKDQEGSATAYEKAHGCGIFELASVNGELNKIFNDGMACLGEMVMGAILPAYDVFGCMGSLVDVGGGIGGDLAEIVKSHPHIKGINFDLPHVTATAPESNGVTHVAGNMFESVPSADAIFIKWVLHDWCDEECVKILRNCRKAIPEKNGKVIIVEIVLKDSSQNKENDDVFDETRMIFDMVMMAHTCRGKERTEFEWKKLLEEAGFPRYKITKIPAIPSIIEAYPF</sequence>
<dbReference type="Pfam" id="PF04727">
    <property type="entry name" value="ELMO_CED12"/>
    <property type="match status" value="1"/>
</dbReference>
<organism evidence="6 7">
    <name type="scientific">Cannabis sativa</name>
    <name type="common">Hemp</name>
    <name type="synonym">Marijuana</name>
    <dbReference type="NCBI Taxonomy" id="3483"/>
    <lineage>
        <taxon>Eukaryota</taxon>
        <taxon>Viridiplantae</taxon>
        <taxon>Streptophyta</taxon>
        <taxon>Embryophyta</taxon>
        <taxon>Tracheophyta</taxon>
        <taxon>Spermatophyta</taxon>
        <taxon>Magnoliopsida</taxon>
        <taxon>eudicotyledons</taxon>
        <taxon>Gunneridae</taxon>
        <taxon>Pentapetalae</taxon>
        <taxon>rosids</taxon>
        <taxon>fabids</taxon>
        <taxon>Rosales</taxon>
        <taxon>Cannabaceae</taxon>
        <taxon>Cannabis</taxon>
    </lineage>
</organism>
<evidence type="ECO:0000256" key="4">
    <source>
        <dbReference type="ARBA" id="ARBA00038277"/>
    </source>
</evidence>
<keyword evidence="3" id="KW-0949">S-adenosyl-L-methionine</keyword>
<protein>
    <recommendedName>
        <fullName evidence="5">ELMO domain-containing protein</fullName>
    </recommendedName>
</protein>
<evidence type="ECO:0000259" key="5">
    <source>
        <dbReference type="PROSITE" id="PS51335"/>
    </source>
</evidence>
<dbReference type="Pfam" id="PF00891">
    <property type="entry name" value="Methyltransf_2"/>
    <property type="match status" value="2"/>
</dbReference>
<evidence type="ECO:0000256" key="2">
    <source>
        <dbReference type="ARBA" id="ARBA00022679"/>
    </source>
</evidence>
<evidence type="ECO:0000256" key="3">
    <source>
        <dbReference type="ARBA" id="ARBA00022691"/>
    </source>
</evidence>
<dbReference type="Proteomes" id="UP000583929">
    <property type="component" value="Unassembled WGS sequence"/>
</dbReference>
<accession>A0A7J6HG98</accession>
<dbReference type="InterPro" id="IPR001077">
    <property type="entry name" value="COMT_C"/>
</dbReference>
<dbReference type="PROSITE" id="PS51683">
    <property type="entry name" value="SAM_OMT_II"/>
    <property type="match status" value="2"/>
</dbReference>
<dbReference type="PANTHER" id="PTHR11746">
    <property type="entry name" value="O-METHYLTRANSFERASE"/>
    <property type="match status" value="1"/>
</dbReference>
<keyword evidence="2" id="KW-0808">Transferase</keyword>
<dbReference type="AlphaFoldDB" id="A0A7J6HG98"/>
<dbReference type="Gene3D" id="1.10.10.10">
    <property type="entry name" value="Winged helix-like DNA-binding domain superfamily/Winged helix DNA-binding domain"/>
    <property type="match status" value="1"/>
</dbReference>
<dbReference type="InterPro" id="IPR029063">
    <property type="entry name" value="SAM-dependent_MTases_sf"/>
</dbReference>
<evidence type="ECO:0000256" key="1">
    <source>
        <dbReference type="ARBA" id="ARBA00022603"/>
    </source>
</evidence>
<dbReference type="GO" id="GO:0032259">
    <property type="term" value="P:methylation"/>
    <property type="evidence" value="ECO:0007669"/>
    <property type="project" value="UniProtKB-KW"/>
</dbReference>